<evidence type="ECO:0000313" key="3">
    <source>
        <dbReference type="EMBL" id="KIM96813.1"/>
    </source>
</evidence>
<dbReference type="GO" id="GO:0016491">
    <property type="term" value="F:oxidoreductase activity"/>
    <property type="evidence" value="ECO:0007669"/>
    <property type="project" value="TreeGrafter"/>
</dbReference>
<dbReference type="InterPro" id="IPR013154">
    <property type="entry name" value="ADH-like_N"/>
</dbReference>
<dbReference type="AlphaFoldDB" id="A0A0C3CCY8"/>
<evidence type="ECO:0008006" key="5">
    <source>
        <dbReference type="Google" id="ProtNLM"/>
    </source>
</evidence>
<proteinExistence type="predicted"/>
<dbReference type="Gene3D" id="3.90.180.10">
    <property type="entry name" value="Medium-chain alcohol dehydrogenases, catalytic domain"/>
    <property type="match status" value="1"/>
</dbReference>
<accession>A0A0C3CCY8</accession>
<dbReference type="InParanoid" id="A0A0C3CCY8"/>
<gene>
    <name evidence="3" type="ORF">OIDMADRAFT_131693</name>
</gene>
<dbReference type="STRING" id="913774.A0A0C3CCY8"/>
<dbReference type="EMBL" id="KN832883">
    <property type="protein sequence ID" value="KIM96813.1"/>
    <property type="molecule type" value="Genomic_DNA"/>
</dbReference>
<dbReference type="InterPro" id="IPR011032">
    <property type="entry name" value="GroES-like_sf"/>
</dbReference>
<feature type="domain" description="Alcohol dehydrogenase-like C-terminal" evidence="1">
    <location>
        <begin position="188"/>
        <end position="325"/>
    </location>
</feature>
<evidence type="ECO:0000313" key="4">
    <source>
        <dbReference type="Proteomes" id="UP000054321"/>
    </source>
</evidence>
<dbReference type="SUPFAM" id="SSF51735">
    <property type="entry name" value="NAD(P)-binding Rossmann-fold domains"/>
    <property type="match status" value="1"/>
</dbReference>
<sequence length="370" mass="39133">MATHRALILKSTSTPVSLETIPIPSATPGSAVVRVLGTYILPYLHSVLNGSLPYHLELPMIPGANCIGRIHAVGPDATMLKPGQLVLCDITVKARDDPDVSILMGLHGGAAPKLMEGEWRDGSFAEYAKFPLENVFLLDEEVMFGKLGYEVEDLCAIPGFLVPFGGLSEIDVKAGDTVIVAPATGKFGGGAVTTALAMGARVVACGRNVAVLQSMKKVFDHTGRLETMIMTGDVEKDTKALIEASGNGGKGADAYIDFSPASAAGSTHIEAAIGALKAKGRAAFMGGIFGKVEINYGDLVMKSLRIQGRFMYDRDMVVRFIKMIEKGNLKLGKDGAGVETVGKFGLDHIQEAVEMAKEKAAWGSQVILIP</sequence>
<dbReference type="SUPFAM" id="SSF50129">
    <property type="entry name" value="GroES-like"/>
    <property type="match status" value="1"/>
</dbReference>
<dbReference type="GO" id="GO:0005739">
    <property type="term" value="C:mitochondrion"/>
    <property type="evidence" value="ECO:0007669"/>
    <property type="project" value="TreeGrafter"/>
</dbReference>
<dbReference type="InterPro" id="IPR036291">
    <property type="entry name" value="NAD(P)-bd_dom_sf"/>
</dbReference>
<evidence type="ECO:0000259" key="1">
    <source>
        <dbReference type="Pfam" id="PF00107"/>
    </source>
</evidence>
<dbReference type="InterPro" id="IPR013149">
    <property type="entry name" value="ADH-like_C"/>
</dbReference>
<dbReference type="Proteomes" id="UP000054321">
    <property type="component" value="Unassembled WGS sequence"/>
</dbReference>
<dbReference type="Pfam" id="PF00107">
    <property type="entry name" value="ADH_zinc_N"/>
    <property type="match status" value="1"/>
</dbReference>
<dbReference type="HOGENOM" id="CLU_026673_0_0_1"/>
<dbReference type="OrthoDB" id="5407715at2759"/>
<keyword evidence="4" id="KW-1185">Reference proteome</keyword>
<name>A0A0C3CCY8_OIDMZ</name>
<dbReference type="PANTHER" id="PTHR43677:SF4">
    <property type="entry name" value="QUINONE OXIDOREDUCTASE-LIKE PROTEIN 2"/>
    <property type="match status" value="1"/>
</dbReference>
<dbReference type="InterPro" id="IPR051397">
    <property type="entry name" value="Zn-ADH-like_protein"/>
</dbReference>
<reference evidence="3 4" key="1">
    <citation type="submission" date="2014-04" db="EMBL/GenBank/DDBJ databases">
        <authorList>
            <consortium name="DOE Joint Genome Institute"/>
            <person name="Kuo A."/>
            <person name="Martino E."/>
            <person name="Perotto S."/>
            <person name="Kohler A."/>
            <person name="Nagy L.G."/>
            <person name="Floudas D."/>
            <person name="Copeland A."/>
            <person name="Barry K.W."/>
            <person name="Cichocki N."/>
            <person name="Veneault-Fourrey C."/>
            <person name="LaButti K."/>
            <person name="Lindquist E.A."/>
            <person name="Lipzen A."/>
            <person name="Lundell T."/>
            <person name="Morin E."/>
            <person name="Murat C."/>
            <person name="Sun H."/>
            <person name="Tunlid A."/>
            <person name="Henrissat B."/>
            <person name="Grigoriev I.V."/>
            <person name="Hibbett D.S."/>
            <person name="Martin F."/>
            <person name="Nordberg H.P."/>
            <person name="Cantor M.N."/>
            <person name="Hua S.X."/>
        </authorList>
    </citation>
    <scope>NUCLEOTIDE SEQUENCE [LARGE SCALE GENOMIC DNA]</scope>
    <source>
        <strain evidence="3 4">Zn</strain>
    </source>
</reference>
<dbReference type="Gene3D" id="3.40.50.720">
    <property type="entry name" value="NAD(P)-binding Rossmann-like Domain"/>
    <property type="match status" value="1"/>
</dbReference>
<dbReference type="Pfam" id="PF08240">
    <property type="entry name" value="ADH_N"/>
    <property type="match status" value="1"/>
</dbReference>
<protein>
    <recommendedName>
        <fullName evidence="5">Alcohol dehydrogenase-like C-terminal domain-containing protein</fullName>
    </recommendedName>
</protein>
<dbReference type="CDD" id="cd05188">
    <property type="entry name" value="MDR"/>
    <property type="match status" value="1"/>
</dbReference>
<dbReference type="PANTHER" id="PTHR43677">
    <property type="entry name" value="SHORT-CHAIN DEHYDROGENASE/REDUCTASE"/>
    <property type="match status" value="1"/>
</dbReference>
<feature type="domain" description="Alcohol dehydrogenase-like N-terminal" evidence="2">
    <location>
        <begin position="29"/>
        <end position="138"/>
    </location>
</feature>
<evidence type="ECO:0000259" key="2">
    <source>
        <dbReference type="Pfam" id="PF08240"/>
    </source>
</evidence>
<reference evidence="4" key="2">
    <citation type="submission" date="2015-01" db="EMBL/GenBank/DDBJ databases">
        <title>Evolutionary Origins and Diversification of the Mycorrhizal Mutualists.</title>
        <authorList>
            <consortium name="DOE Joint Genome Institute"/>
            <consortium name="Mycorrhizal Genomics Consortium"/>
            <person name="Kohler A."/>
            <person name="Kuo A."/>
            <person name="Nagy L.G."/>
            <person name="Floudas D."/>
            <person name="Copeland A."/>
            <person name="Barry K.W."/>
            <person name="Cichocki N."/>
            <person name="Veneault-Fourrey C."/>
            <person name="LaButti K."/>
            <person name="Lindquist E.A."/>
            <person name="Lipzen A."/>
            <person name="Lundell T."/>
            <person name="Morin E."/>
            <person name="Murat C."/>
            <person name="Riley R."/>
            <person name="Ohm R."/>
            <person name="Sun H."/>
            <person name="Tunlid A."/>
            <person name="Henrissat B."/>
            <person name="Grigoriev I.V."/>
            <person name="Hibbett D.S."/>
            <person name="Martin F."/>
        </authorList>
    </citation>
    <scope>NUCLEOTIDE SEQUENCE [LARGE SCALE GENOMIC DNA]</scope>
    <source>
        <strain evidence="4">Zn</strain>
    </source>
</reference>
<organism evidence="3 4">
    <name type="scientific">Oidiodendron maius (strain Zn)</name>
    <dbReference type="NCBI Taxonomy" id="913774"/>
    <lineage>
        <taxon>Eukaryota</taxon>
        <taxon>Fungi</taxon>
        <taxon>Dikarya</taxon>
        <taxon>Ascomycota</taxon>
        <taxon>Pezizomycotina</taxon>
        <taxon>Leotiomycetes</taxon>
        <taxon>Leotiomycetes incertae sedis</taxon>
        <taxon>Myxotrichaceae</taxon>
        <taxon>Oidiodendron</taxon>
    </lineage>
</organism>